<name>A0A238WZS4_9PSEU</name>
<feature type="domain" description="DOD-type homing endonuclease" evidence="7">
    <location>
        <begin position="313"/>
        <end position="356"/>
    </location>
</feature>
<keyword evidence="5" id="KW-0411">Iron-sulfur</keyword>
<evidence type="ECO:0000256" key="6">
    <source>
        <dbReference type="SAM" id="MobiDB-lite"/>
    </source>
</evidence>
<dbReference type="SUPFAM" id="SSF102114">
    <property type="entry name" value="Radical SAM enzymes"/>
    <property type="match status" value="1"/>
</dbReference>
<dbReference type="InterPro" id="IPR006141">
    <property type="entry name" value="Intein_N"/>
</dbReference>
<dbReference type="InterPro" id="IPR058240">
    <property type="entry name" value="rSAM_sf"/>
</dbReference>
<dbReference type="AlphaFoldDB" id="A0A238WZS4"/>
<dbReference type="InterPro" id="IPR007197">
    <property type="entry name" value="rSAM"/>
</dbReference>
<feature type="region of interest" description="Disordered" evidence="6">
    <location>
        <begin position="681"/>
        <end position="710"/>
    </location>
</feature>
<dbReference type="GO" id="GO:0016539">
    <property type="term" value="P:intein-mediated protein splicing"/>
    <property type="evidence" value="ECO:0007669"/>
    <property type="project" value="InterPro"/>
</dbReference>
<dbReference type="PROSITE" id="PS50818">
    <property type="entry name" value="INTEIN_C_TER"/>
    <property type="match status" value="1"/>
</dbReference>
<dbReference type="InterPro" id="IPR003587">
    <property type="entry name" value="Hint_dom_N"/>
</dbReference>
<dbReference type="PROSITE" id="PS50817">
    <property type="entry name" value="INTEIN_N_TER"/>
    <property type="match status" value="1"/>
</dbReference>
<sequence>MRSNLCSNRCVRWEQLREGIDNGALLELSEVRQPVDRGTGRAGLGTPGSGPVVSGDDSDAVAVEIRARSIINRVPGESAVPFRWTVNPYRGCSHACVYCLSGDTPILMADGRTKRLSSIRVGDRVYGTRRVGDHRRYTATPVLAHWATVDRAYRVTLADGTTLVAGGDHRFLTTSGWKHVTGAKAGRQARGHLVEGDTLLGTGGYARGPEDTETYRQGYLCGVVDGDGVLGECGRTRTGRSVNDEWGYRFRLAPDEHEALSRAARYLSSFGVRTDRLDVAAATVDRRAVSSSRRVAPARVRELASLPVAPCDEWRKGFLAGIFDSEGSCSGGVVRVSSTDDEIITEVCLGLKRFGFDYIVEECAGRPSMRVVRLTGGLRERLRFFHTTDPAIIGGRGIDDVAIEPEARLDIVSIADTGQERALYDITTGTGDFLADGVVSHNCFARRTHEYLDLDSGHDFDTKIMVKVNAGELVRKELAHPRWCGEPIAMGTNTDPYQRAEGRYRLMPQIIGALRDFANPLSILTKGSLILRDAELIAEAARQAPVSLAVSVGSLDEQVWRSVEPGTPRPQRRLDVVRRFADLGIGCSVLMAPILPGLTDTEEQIEATVAGIAAAGATGVTPIVLHLRPGAREWYFAWLARWYPGLYDYYAQLYRRGAYAPKSYQETVTARVRRAAHRYGLRGHGGGRAQDGAERPERVDPGTGEQLTLL</sequence>
<dbReference type="SMART" id="SM00306">
    <property type="entry name" value="HintN"/>
    <property type="match status" value="1"/>
</dbReference>
<dbReference type="SUPFAM" id="SSF55608">
    <property type="entry name" value="Homing endonucleases"/>
    <property type="match status" value="1"/>
</dbReference>
<dbReference type="Pfam" id="PF04055">
    <property type="entry name" value="Radical_SAM"/>
    <property type="match status" value="1"/>
</dbReference>
<dbReference type="InterPro" id="IPR027434">
    <property type="entry name" value="Homing_endonucl"/>
</dbReference>
<evidence type="ECO:0000256" key="1">
    <source>
        <dbReference type="ARBA" id="ARBA00022723"/>
    </source>
</evidence>
<accession>A0A238WZS4</accession>
<proteinExistence type="predicted"/>
<feature type="region of interest" description="Disordered" evidence="6">
    <location>
        <begin position="37"/>
        <end position="57"/>
    </location>
</feature>
<dbReference type="InterPro" id="IPR030934">
    <property type="entry name" value="Intein_C"/>
</dbReference>
<dbReference type="CDD" id="cd01335">
    <property type="entry name" value="Radical_SAM"/>
    <property type="match status" value="1"/>
</dbReference>
<dbReference type="InterPro" id="IPR004860">
    <property type="entry name" value="LAGLIDADG_dom"/>
</dbReference>
<organism evidence="8 9">
    <name type="scientific">Haloechinothrix alba</name>
    <dbReference type="NCBI Taxonomy" id="664784"/>
    <lineage>
        <taxon>Bacteria</taxon>
        <taxon>Bacillati</taxon>
        <taxon>Actinomycetota</taxon>
        <taxon>Actinomycetes</taxon>
        <taxon>Pseudonocardiales</taxon>
        <taxon>Pseudonocardiaceae</taxon>
        <taxon>Haloechinothrix</taxon>
    </lineage>
</organism>
<evidence type="ECO:0000259" key="7">
    <source>
        <dbReference type="PROSITE" id="PS50819"/>
    </source>
</evidence>
<dbReference type="GO" id="GO:0004519">
    <property type="term" value="F:endonuclease activity"/>
    <property type="evidence" value="ECO:0007669"/>
    <property type="project" value="InterPro"/>
</dbReference>
<dbReference type="Pfam" id="PF14528">
    <property type="entry name" value="LAGLIDADG_3"/>
    <property type="match status" value="1"/>
</dbReference>
<keyword evidence="1" id="KW-0479">Metal-binding</keyword>
<keyword evidence="2" id="KW-0068">Autocatalytic cleavage</keyword>
<evidence type="ECO:0000256" key="2">
    <source>
        <dbReference type="ARBA" id="ARBA00022813"/>
    </source>
</evidence>
<dbReference type="PROSITE" id="PS50819">
    <property type="entry name" value="INTEIN_ENDONUCLEASE"/>
    <property type="match status" value="1"/>
</dbReference>
<protein>
    <submittedName>
        <fullName evidence="8">Intein C-terminal splicing region/intein N-terminal splicing region</fullName>
    </submittedName>
</protein>
<dbReference type="InterPro" id="IPR004042">
    <property type="entry name" value="Intein_endonuc_central"/>
</dbReference>
<dbReference type="PANTHER" id="PTHR43432">
    <property type="entry name" value="SLR0285 PROTEIN"/>
    <property type="match status" value="1"/>
</dbReference>
<dbReference type="CDD" id="cd00081">
    <property type="entry name" value="Hint"/>
    <property type="match status" value="1"/>
</dbReference>
<dbReference type="GO" id="GO:0051536">
    <property type="term" value="F:iron-sulfur cluster binding"/>
    <property type="evidence" value="ECO:0007669"/>
    <property type="project" value="UniProtKB-KW"/>
</dbReference>
<dbReference type="Proteomes" id="UP000198348">
    <property type="component" value="Unassembled WGS sequence"/>
</dbReference>
<dbReference type="Gene3D" id="2.170.16.10">
    <property type="entry name" value="Hedgehog/Intein (Hint) domain"/>
    <property type="match status" value="1"/>
</dbReference>
<dbReference type="NCBIfam" id="NF038135">
    <property type="entry name" value="rSAM_Rv2578c"/>
    <property type="match status" value="1"/>
</dbReference>
<evidence type="ECO:0000256" key="4">
    <source>
        <dbReference type="ARBA" id="ARBA00023004"/>
    </source>
</evidence>
<keyword evidence="3" id="KW-0651">Protein splicing</keyword>
<evidence type="ECO:0000313" key="9">
    <source>
        <dbReference type="Proteomes" id="UP000198348"/>
    </source>
</evidence>
<reference evidence="8 9" key="1">
    <citation type="submission" date="2017-06" db="EMBL/GenBank/DDBJ databases">
        <authorList>
            <person name="Kim H.J."/>
            <person name="Triplett B.A."/>
        </authorList>
    </citation>
    <scope>NUCLEOTIDE SEQUENCE [LARGE SCALE GENOMIC DNA]</scope>
    <source>
        <strain evidence="8 9">DSM 45207</strain>
    </source>
</reference>
<gene>
    <name evidence="8" type="ORF">SAMN06265360_10887</name>
</gene>
<dbReference type="EMBL" id="FZNW01000008">
    <property type="protein sequence ID" value="SNR51724.1"/>
    <property type="molecule type" value="Genomic_DNA"/>
</dbReference>
<dbReference type="Gene3D" id="3.80.30.30">
    <property type="match status" value="1"/>
</dbReference>
<evidence type="ECO:0000256" key="3">
    <source>
        <dbReference type="ARBA" id="ARBA00023000"/>
    </source>
</evidence>
<feature type="compositionally biased region" description="Basic and acidic residues" evidence="6">
    <location>
        <begin position="691"/>
        <end position="700"/>
    </location>
</feature>
<keyword evidence="9" id="KW-1185">Reference proteome</keyword>
<dbReference type="InterPro" id="IPR036844">
    <property type="entry name" value="Hint_dom_sf"/>
</dbReference>
<dbReference type="InterPro" id="IPR003586">
    <property type="entry name" value="Hint_dom_C"/>
</dbReference>
<evidence type="ECO:0000313" key="8">
    <source>
        <dbReference type="EMBL" id="SNR51724.1"/>
    </source>
</evidence>
<dbReference type="GO" id="GO:0046872">
    <property type="term" value="F:metal ion binding"/>
    <property type="evidence" value="ECO:0007669"/>
    <property type="project" value="UniProtKB-KW"/>
</dbReference>
<keyword evidence="4" id="KW-0408">Iron</keyword>
<dbReference type="SMART" id="SM00305">
    <property type="entry name" value="HintC"/>
    <property type="match status" value="1"/>
</dbReference>
<dbReference type="SUPFAM" id="SSF51294">
    <property type="entry name" value="Hedgehog/intein (Hint) domain"/>
    <property type="match status" value="1"/>
</dbReference>
<dbReference type="PANTHER" id="PTHR43432:SF3">
    <property type="entry name" value="SLR0285 PROTEIN"/>
    <property type="match status" value="1"/>
</dbReference>
<evidence type="ECO:0000256" key="5">
    <source>
        <dbReference type="ARBA" id="ARBA00023014"/>
    </source>
</evidence>
<dbReference type="NCBIfam" id="NF038136">
    <property type="entry name" value="rSAM_Rv_intein"/>
    <property type="match status" value="1"/>
</dbReference>
<dbReference type="InterPro" id="IPR040086">
    <property type="entry name" value="MJ0683-like"/>
</dbReference>